<feature type="transmembrane region" description="Helical" evidence="1">
    <location>
        <begin position="76"/>
        <end position="94"/>
    </location>
</feature>
<reference evidence="2 3" key="1">
    <citation type="journal article" date="2003" name="Proc. Natl. Acad. Sci. U.S.A.">
        <title>The complete genome sequence of the carcinogenic bacterium Helicobacter hepaticus.</title>
        <authorList>
            <person name="Suerbaum S."/>
            <person name="Josenhans C."/>
            <person name="Sterzenbach T."/>
            <person name="Drescher B."/>
            <person name="Brandt P."/>
            <person name="Bell M."/>
            <person name="Droege M."/>
            <person name="Fartmann B."/>
            <person name="Fischer H.-P."/>
            <person name="Ge Z."/>
            <person name="Hoerster A."/>
            <person name="Holland R."/>
            <person name="Klein K."/>
            <person name="Koenig J."/>
            <person name="Macko L."/>
            <person name="Mendz G.L."/>
            <person name="Nyakatura G."/>
            <person name="Schauer D.B."/>
            <person name="Shen Z."/>
            <person name="Weber J."/>
            <person name="Frosch M."/>
            <person name="Fox J.G."/>
        </authorList>
    </citation>
    <scope>NUCLEOTIDE SEQUENCE [LARGE SCALE GENOMIC DNA]</scope>
    <source>
        <strain evidence="3">ATCC 51449 / 3B1</strain>
    </source>
</reference>
<dbReference type="RefSeq" id="WP_011114961.1">
    <property type="nucleotide sequence ID" value="NC_004917.1"/>
</dbReference>
<keyword evidence="1" id="KW-1133">Transmembrane helix</keyword>
<evidence type="ECO:0000313" key="3">
    <source>
        <dbReference type="Proteomes" id="UP000002495"/>
    </source>
</evidence>
<name>Q7VJX4_HELHP</name>
<keyword evidence="1" id="KW-0812">Transmembrane</keyword>
<accession>Q7VJX4</accession>
<feature type="transmembrane region" description="Helical" evidence="1">
    <location>
        <begin position="37"/>
        <end position="56"/>
    </location>
</feature>
<dbReference type="HOGENOM" id="CLU_424995_0_0_7"/>
<dbReference type="SUPFAM" id="SSF58113">
    <property type="entry name" value="Apolipoprotein A-I"/>
    <property type="match status" value="1"/>
</dbReference>
<dbReference type="STRING" id="235279.HH_0118"/>
<evidence type="ECO:0000256" key="1">
    <source>
        <dbReference type="SAM" id="Phobius"/>
    </source>
</evidence>
<dbReference type="Gene3D" id="1.20.5.1230">
    <property type="entry name" value="Apolipoprotein A-I"/>
    <property type="match status" value="1"/>
</dbReference>
<keyword evidence="1" id="KW-0472">Membrane</keyword>
<evidence type="ECO:0008006" key="4">
    <source>
        <dbReference type="Google" id="ProtNLM"/>
    </source>
</evidence>
<dbReference type="Proteomes" id="UP000002495">
    <property type="component" value="Chromosome"/>
</dbReference>
<dbReference type="EMBL" id="AE017125">
    <property type="protein sequence ID" value="AAP76715.1"/>
    <property type="molecule type" value="Genomic_DNA"/>
</dbReference>
<dbReference type="KEGG" id="hhe:HH_0118"/>
<feature type="transmembrane region" description="Helical" evidence="1">
    <location>
        <begin position="6"/>
        <end position="25"/>
    </location>
</feature>
<protein>
    <recommendedName>
        <fullName evidence="4">MotA/TolQ/ExbB proton channel domain-containing protein</fullName>
    </recommendedName>
</protein>
<keyword evidence="3" id="KW-1185">Reference proteome</keyword>
<organism evidence="2 3">
    <name type="scientific">Helicobacter hepaticus (strain ATCC 51449 / 3B1)</name>
    <dbReference type="NCBI Taxonomy" id="235279"/>
    <lineage>
        <taxon>Bacteria</taxon>
        <taxon>Pseudomonadati</taxon>
        <taxon>Campylobacterota</taxon>
        <taxon>Epsilonproteobacteria</taxon>
        <taxon>Campylobacterales</taxon>
        <taxon>Helicobacteraceae</taxon>
        <taxon>Helicobacter</taxon>
    </lineage>
</organism>
<gene>
    <name evidence="2" type="ordered locus">HH_0118</name>
</gene>
<dbReference type="eggNOG" id="COG0497">
    <property type="taxonomic scope" value="Bacteria"/>
</dbReference>
<evidence type="ECO:0000313" key="2">
    <source>
        <dbReference type="EMBL" id="AAP76715.1"/>
    </source>
</evidence>
<proteinExistence type="predicted"/>
<sequence length="639" mass="71760">MQELNWLINICFTILMVGLFVWDFKTFGEPAHKDFKAIIMSTGVLGTFVGIFVGLMGFDTLALQDSVPLLLDGLKTAFYTSIVGMGLAITLSIIQRAKGIKSTQDMNLDYLLHQAGNLNYLKSLEEINHKALELPTKEDILQINATTNEILASALQKIDVSLQEAIKQLASGASKELISALELVIRDFNHNLQNQFGDNFKELNSAVGKLLLWQENYKQHIEQTQTLLIQTQSAMQESASAMSATQATLASINAQNEQTMAFYGKTLNMIDEMKAKGDMLHAQLSEVATLGENARACLGIIDTFFKSAVQGFGKLEEVATQNIEELKKRIDTYFLQLNEHANVNMETLRIFIEDSSNKAQDNIAQSLENHSALFRTQCSNLAQESEGIFKAILSNAHTQIENLSRELEKNIQQNIESSTHNSAEFARLREHIAKNHTAIVESLESSLSHLNTHNETIMRDMAKGMQGMQETYLSTLSASMDSVLNKEQEIIQARLEGLNDFALRTDTALNTQYENVSNFLKKMASEYLKIMQKLTKDSVAIPKDMGVQVVKDFGDLQHNLLSHLGNLNAQIHHNSAQLIELYRNVQNILSENIEGNKSLQQEIKTTFASLDESMSASFENFKENYEWFLRRVREIIGSR</sequence>
<dbReference type="AlphaFoldDB" id="Q7VJX4"/>
<dbReference type="OrthoDB" id="9798009at2"/>